<dbReference type="Proteomes" id="UP000717996">
    <property type="component" value="Unassembled WGS sequence"/>
</dbReference>
<feature type="compositionally biased region" description="Polar residues" evidence="1">
    <location>
        <begin position="251"/>
        <end position="295"/>
    </location>
</feature>
<protein>
    <submittedName>
        <fullName evidence="2">Uncharacterized protein</fullName>
    </submittedName>
</protein>
<dbReference type="OrthoDB" id="2288039at2759"/>
<dbReference type="EMBL" id="JAANIT010002244">
    <property type="protein sequence ID" value="KAG1537045.1"/>
    <property type="molecule type" value="Genomic_DNA"/>
</dbReference>
<gene>
    <name evidence="2" type="ORF">G6F51_010611</name>
</gene>
<evidence type="ECO:0000313" key="2">
    <source>
        <dbReference type="EMBL" id="KAG1537045.1"/>
    </source>
</evidence>
<reference evidence="2" key="1">
    <citation type="journal article" date="2020" name="Microb. Genom.">
        <title>Genetic diversity of clinical and environmental Mucorales isolates obtained from an investigation of mucormycosis cases among solid organ transplant recipients.</title>
        <authorList>
            <person name="Nguyen M.H."/>
            <person name="Kaul D."/>
            <person name="Muto C."/>
            <person name="Cheng S.J."/>
            <person name="Richter R.A."/>
            <person name="Bruno V.M."/>
            <person name="Liu G."/>
            <person name="Beyhan S."/>
            <person name="Sundermann A.J."/>
            <person name="Mounaud S."/>
            <person name="Pasculle A.W."/>
            <person name="Nierman W.C."/>
            <person name="Driscoll E."/>
            <person name="Cumbie R."/>
            <person name="Clancy C.J."/>
            <person name="Dupont C.L."/>
        </authorList>
    </citation>
    <scope>NUCLEOTIDE SEQUENCE</scope>
    <source>
        <strain evidence="2">GL16</strain>
    </source>
</reference>
<feature type="region of interest" description="Disordered" evidence="1">
    <location>
        <begin position="110"/>
        <end position="129"/>
    </location>
</feature>
<evidence type="ECO:0000313" key="3">
    <source>
        <dbReference type="Proteomes" id="UP000717996"/>
    </source>
</evidence>
<evidence type="ECO:0000256" key="1">
    <source>
        <dbReference type="SAM" id="MobiDB-lite"/>
    </source>
</evidence>
<feature type="compositionally biased region" description="Basic and acidic residues" evidence="1">
    <location>
        <begin position="205"/>
        <end position="225"/>
    </location>
</feature>
<name>A0A9P7C5Q1_RHIOR</name>
<proteinExistence type="predicted"/>
<accession>A0A9P7C5Q1</accession>
<dbReference type="AlphaFoldDB" id="A0A9P7C5Q1"/>
<sequence length="372" mass="41864">MFTQNYPFWAFEETDLDNKDLYLPSGTPLNILNTRRHYDLLRTRHNRQKQRLSFQQTKELWNYEEQFRAIHENSFVQPNVTVCEEISGQQFLVGNRTKISELFTINTTYEPERSTDPKDAIPEDRSTEKKHDSLVILRKKFTKGFDEILQRHQQQYEELIKCQKEELSVFSATVIEDKSSPTPPTSKTSTIVNKDATKGAHRQGKQREPDENKPFSKRAKLDVKTAPKKSYPPQQPAIPIPRQGASPIIMPTSSAVSKASPSLPSNRNAPPTVAASSSFTNQKVPPTVASTSSSHIPPVVKEGASTPLFNANSKSKNRVVSLIDKGTLRIIKNRVIICDQNGISTAYGDPKDYDDAINGSKTRPDNPKPVMS</sequence>
<organism evidence="2 3">
    <name type="scientific">Rhizopus oryzae</name>
    <name type="common">Mucormycosis agent</name>
    <name type="synonym">Rhizopus arrhizus var. delemar</name>
    <dbReference type="NCBI Taxonomy" id="64495"/>
    <lineage>
        <taxon>Eukaryota</taxon>
        <taxon>Fungi</taxon>
        <taxon>Fungi incertae sedis</taxon>
        <taxon>Mucoromycota</taxon>
        <taxon>Mucoromycotina</taxon>
        <taxon>Mucoromycetes</taxon>
        <taxon>Mucorales</taxon>
        <taxon>Mucorineae</taxon>
        <taxon>Rhizopodaceae</taxon>
        <taxon>Rhizopus</taxon>
    </lineage>
</organism>
<feature type="region of interest" description="Disordered" evidence="1">
    <location>
        <begin position="175"/>
        <end position="299"/>
    </location>
</feature>
<comment type="caution">
    <text evidence="2">The sequence shown here is derived from an EMBL/GenBank/DDBJ whole genome shotgun (WGS) entry which is preliminary data.</text>
</comment>
<feature type="region of interest" description="Disordered" evidence="1">
    <location>
        <begin position="348"/>
        <end position="372"/>
    </location>
</feature>